<evidence type="ECO:0008006" key="4">
    <source>
        <dbReference type="Google" id="ProtNLM"/>
    </source>
</evidence>
<organism evidence="2 3">
    <name type="scientific">Kineococcus radiotolerans (strain ATCC BAA-149 / DSM 14245 / SRS30216)</name>
    <dbReference type="NCBI Taxonomy" id="266940"/>
    <lineage>
        <taxon>Bacteria</taxon>
        <taxon>Bacillati</taxon>
        <taxon>Actinomycetota</taxon>
        <taxon>Actinomycetes</taxon>
        <taxon>Kineosporiales</taxon>
        <taxon>Kineosporiaceae</taxon>
        <taxon>Kineococcus</taxon>
    </lineage>
</organism>
<protein>
    <recommendedName>
        <fullName evidence="4">Proteinase inhibitor I78</fullName>
    </recommendedName>
</protein>
<feature type="region of interest" description="Disordered" evidence="1">
    <location>
        <begin position="1"/>
        <end position="24"/>
    </location>
</feature>
<proteinExistence type="predicted"/>
<evidence type="ECO:0000313" key="3">
    <source>
        <dbReference type="Proteomes" id="UP000001116"/>
    </source>
</evidence>
<dbReference type="HOGENOM" id="CLU_2436884_0_0_11"/>
<dbReference type="KEGG" id="kra:Krad_2899"/>
<dbReference type="Pfam" id="PF11720">
    <property type="entry name" value="Inhibitor_I78"/>
    <property type="match status" value="1"/>
</dbReference>
<dbReference type="EMBL" id="CP000750">
    <property type="protein sequence ID" value="ABS04363.1"/>
    <property type="molecule type" value="Genomic_DNA"/>
</dbReference>
<sequence>MSGPPPAAGRVRAPGGPGRFAGVDERAREDRGWLAAYRGLSPEQVRRRARDEGRPLRVLHPGSVVTMDFRPDRLNLHLDEHGEPLDVTAG</sequence>
<gene>
    <name evidence="2" type="ordered locus">Krad_2899</name>
</gene>
<dbReference type="InterPro" id="IPR021719">
    <property type="entry name" value="Prot_inh_I78"/>
</dbReference>
<dbReference type="OrthoDB" id="3482539at2"/>
<dbReference type="AlphaFoldDB" id="A6WC24"/>
<dbReference type="Gene3D" id="3.30.10.10">
    <property type="entry name" value="Trypsin Inhibitor V, subunit A"/>
    <property type="match status" value="1"/>
</dbReference>
<evidence type="ECO:0000256" key="1">
    <source>
        <dbReference type="SAM" id="MobiDB-lite"/>
    </source>
</evidence>
<reference evidence="3" key="1">
    <citation type="journal article" date="2008" name="PLoS ONE">
        <title>Survival in nuclear waste, extreme resistance, and potential applications gleaned from the genome sequence of Kineococcus radiotolerans SRS30216.</title>
        <authorList>
            <person name="Bagwell C.E."/>
            <person name="Bhat S."/>
            <person name="Hawkins G.M."/>
            <person name="Smith B.W."/>
            <person name="Biswas T."/>
            <person name="Hoover T.R."/>
            <person name="Saunders E."/>
            <person name="Han C.S."/>
            <person name="Tsodikov O.V."/>
            <person name="Shimkets L.J."/>
        </authorList>
    </citation>
    <scope>NUCLEOTIDE SEQUENCE [LARGE SCALE GENOMIC DNA]</scope>
    <source>
        <strain evidence="3">ATCC BAA-149 / DSM 14245 / SRS30216</strain>
    </source>
</reference>
<name>A6WC24_KINRD</name>
<dbReference type="RefSeq" id="WP_012087391.1">
    <property type="nucleotide sequence ID" value="NC_009664.2"/>
</dbReference>
<dbReference type="Proteomes" id="UP000001116">
    <property type="component" value="Chromosome"/>
</dbReference>
<evidence type="ECO:0000313" key="2">
    <source>
        <dbReference type="EMBL" id="ABS04363.1"/>
    </source>
</evidence>
<accession>A6WC24</accession>
<keyword evidence="3" id="KW-1185">Reference proteome</keyword>
<dbReference type="STRING" id="266940.Krad_2899"/>